<dbReference type="PANTHER" id="PTHR12475:SF4">
    <property type="entry name" value="PROTEIN THEM6"/>
    <property type="match status" value="1"/>
</dbReference>
<reference evidence="2 3" key="1">
    <citation type="submission" date="2023-09" db="EMBL/GenBank/DDBJ databases">
        <title>Xinfangfangia sedmenti sp. nov., isolated the sedment.</title>
        <authorList>
            <person name="Xu L."/>
        </authorList>
    </citation>
    <scope>NUCLEOTIDE SEQUENCE [LARGE SCALE GENOMIC DNA]</scope>
    <source>
        <strain evidence="2 3">LG-4</strain>
    </source>
</reference>
<evidence type="ECO:0000256" key="1">
    <source>
        <dbReference type="SAM" id="MobiDB-lite"/>
    </source>
</evidence>
<sequence length="191" mass="21369">MYPFFRFAAAVARARRAPRIGLFEATASDHWCLPWDLDPWVELNNGRTLTLYDLGRIPFAVRVGFHEAMQANRWGLTVAGVSVRYRRRVRAMEKFSIVTRMHGWDDRFIYIDQSIWKGAECANQMLLRWALTGKGGIVHPARLIEAVAGPQDSPPLPGWVAAWIAADAERPWPPEPGPGAGAPGVAQRRPG</sequence>
<accession>A0ABU1F796</accession>
<comment type="caution">
    <text evidence="2">The sequence shown here is derived from an EMBL/GenBank/DDBJ whole genome shotgun (WGS) entry which is preliminary data.</text>
</comment>
<dbReference type="EMBL" id="JAVKPH010000008">
    <property type="protein sequence ID" value="MDR5652752.1"/>
    <property type="molecule type" value="Genomic_DNA"/>
</dbReference>
<dbReference type="Pfam" id="PF13279">
    <property type="entry name" value="4HBT_2"/>
    <property type="match status" value="1"/>
</dbReference>
<proteinExistence type="predicted"/>
<evidence type="ECO:0000313" key="2">
    <source>
        <dbReference type="EMBL" id="MDR5652752.1"/>
    </source>
</evidence>
<name>A0ABU1F796_9RHOB</name>
<dbReference type="PANTHER" id="PTHR12475">
    <property type="match status" value="1"/>
</dbReference>
<gene>
    <name evidence="2" type="ORF">RGD00_09060</name>
</gene>
<evidence type="ECO:0000313" key="3">
    <source>
        <dbReference type="Proteomes" id="UP001247754"/>
    </source>
</evidence>
<feature type="region of interest" description="Disordered" evidence="1">
    <location>
        <begin position="169"/>
        <end position="191"/>
    </location>
</feature>
<dbReference type="InterPro" id="IPR051490">
    <property type="entry name" value="THEM6_lcsJ_thioesterase"/>
</dbReference>
<dbReference type="Proteomes" id="UP001247754">
    <property type="component" value="Unassembled WGS sequence"/>
</dbReference>
<dbReference type="InterPro" id="IPR029069">
    <property type="entry name" value="HotDog_dom_sf"/>
</dbReference>
<organism evidence="2 3">
    <name type="scientific">Ruixingdingia sedimenti</name>
    <dbReference type="NCBI Taxonomy" id="3073604"/>
    <lineage>
        <taxon>Bacteria</taxon>
        <taxon>Pseudomonadati</taxon>
        <taxon>Pseudomonadota</taxon>
        <taxon>Alphaproteobacteria</taxon>
        <taxon>Rhodobacterales</taxon>
        <taxon>Paracoccaceae</taxon>
        <taxon>Ruixingdingia</taxon>
    </lineage>
</organism>
<dbReference type="RefSeq" id="WP_310457000.1">
    <property type="nucleotide sequence ID" value="NZ_JAVKPH010000008.1"/>
</dbReference>
<dbReference type="Gene3D" id="3.10.129.10">
    <property type="entry name" value="Hotdog Thioesterase"/>
    <property type="match status" value="1"/>
</dbReference>
<protein>
    <submittedName>
        <fullName evidence="2">Thioesterase family protein</fullName>
    </submittedName>
</protein>
<keyword evidence="3" id="KW-1185">Reference proteome</keyword>
<dbReference type="SUPFAM" id="SSF54637">
    <property type="entry name" value="Thioesterase/thiol ester dehydrase-isomerase"/>
    <property type="match status" value="1"/>
</dbReference>